<gene>
    <name evidence="2" type="ORF">IAC96_07750</name>
</gene>
<sequence length="588" mass="66295">MRVNNNYMDIEDSSHNITASTIARGYSVGDVLESEEIETIEEKTPCYGEYQILSNEGEIMPLAADKKDQYESNNSFAAATKLNSQPSGRPVSFTVTRYATLHRESWLWGLIKRGVDEDYYRFDLFGNASVTISLDNIPSGCNYDIKLYQYDNERYAGEQDITLLRSSTKTGNASETITKTLVAGTYYVWVYSPNDTSNATSNYKLRVKATYSAKNESIAQLRFNKGAKAAMWVSDYNPCGIKPYSYSDKVEVGYMSAGTISAAKFQNPYVRYFTSGQPIEHAVLYVWDKDLRIQMRNLLTELYNEVSSDLKDKKLTKMKWELLDSGSASAGTVGRLAITLFNGSTQIFKRIFKFAPIVVSLLKYIFAPSDEVITTKENLLDYIRDVRTALEANKDTGNEVVRIPFTYFYSKTNAIGITHISHYFDFTQSPQDKYLYDSDTIPSWNTNSIVHGTIYGIIDADDITNAINHGKNSLPDINTSTVKTISLNSSMPGNINVGEYHWYKFTAPSTGMYSFYTENSFDTYGELFNSVVPARSITGRLTYNNNGNGNLNFKIDYQLNAGQIVYLRVRGNGWTKTGNYTLRIAKLS</sequence>
<accession>A0A9D1EF24</accession>
<proteinExistence type="predicted"/>
<reference evidence="2" key="2">
    <citation type="journal article" date="2021" name="PeerJ">
        <title>Extensive microbial diversity within the chicken gut microbiome revealed by metagenomics and culture.</title>
        <authorList>
            <person name="Gilroy R."/>
            <person name="Ravi A."/>
            <person name="Getino M."/>
            <person name="Pursley I."/>
            <person name="Horton D.L."/>
            <person name="Alikhan N.F."/>
            <person name="Baker D."/>
            <person name="Gharbi K."/>
            <person name="Hall N."/>
            <person name="Watson M."/>
            <person name="Adriaenssens E.M."/>
            <person name="Foster-Nyarko E."/>
            <person name="Jarju S."/>
            <person name="Secka A."/>
            <person name="Antonio M."/>
            <person name="Oren A."/>
            <person name="Chaudhuri R.R."/>
            <person name="La Ragione R."/>
            <person name="Hildebrand F."/>
            <person name="Pallen M.J."/>
        </authorList>
    </citation>
    <scope>NUCLEOTIDE SEQUENCE</scope>
    <source>
        <strain evidence="2">ChiW13-3771</strain>
    </source>
</reference>
<protein>
    <submittedName>
        <fullName evidence="2">PPC domain-containing protein</fullName>
    </submittedName>
</protein>
<evidence type="ECO:0000259" key="1">
    <source>
        <dbReference type="Pfam" id="PF04151"/>
    </source>
</evidence>
<feature type="domain" description="Peptidase C-terminal archaeal/bacterial" evidence="1">
    <location>
        <begin position="116"/>
        <end position="192"/>
    </location>
</feature>
<name>A0A9D1EF24_9FIRM</name>
<reference evidence="2" key="1">
    <citation type="submission" date="2020-10" db="EMBL/GenBank/DDBJ databases">
        <authorList>
            <person name="Gilroy R."/>
        </authorList>
    </citation>
    <scope>NUCLEOTIDE SEQUENCE</scope>
    <source>
        <strain evidence="2">ChiW13-3771</strain>
    </source>
</reference>
<evidence type="ECO:0000313" key="3">
    <source>
        <dbReference type="Proteomes" id="UP000824201"/>
    </source>
</evidence>
<dbReference type="SUPFAM" id="SSF89260">
    <property type="entry name" value="Collagen-binding domain"/>
    <property type="match status" value="1"/>
</dbReference>
<organism evidence="2 3">
    <name type="scientific">Candidatus Fimimorpha faecalis</name>
    <dbReference type="NCBI Taxonomy" id="2840824"/>
    <lineage>
        <taxon>Bacteria</taxon>
        <taxon>Bacillati</taxon>
        <taxon>Bacillota</taxon>
        <taxon>Clostridia</taxon>
        <taxon>Eubacteriales</taxon>
        <taxon>Candidatus Fimimorpha</taxon>
    </lineage>
</organism>
<evidence type="ECO:0000313" key="2">
    <source>
        <dbReference type="EMBL" id="HIR88826.1"/>
    </source>
</evidence>
<dbReference type="Proteomes" id="UP000824201">
    <property type="component" value="Unassembled WGS sequence"/>
</dbReference>
<dbReference type="InterPro" id="IPR007280">
    <property type="entry name" value="Peptidase_C_arc/bac"/>
</dbReference>
<dbReference type="EMBL" id="DVHN01000100">
    <property type="protein sequence ID" value="HIR88826.1"/>
    <property type="molecule type" value="Genomic_DNA"/>
</dbReference>
<dbReference type="Gene3D" id="2.60.120.380">
    <property type="match status" value="2"/>
</dbReference>
<comment type="caution">
    <text evidence="2">The sequence shown here is derived from an EMBL/GenBank/DDBJ whole genome shotgun (WGS) entry which is preliminary data.</text>
</comment>
<dbReference type="Pfam" id="PF04151">
    <property type="entry name" value="PPC"/>
    <property type="match status" value="1"/>
</dbReference>
<dbReference type="AlphaFoldDB" id="A0A9D1EF24"/>